<accession>A0AB34IRS0</accession>
<keyword evidence="3" id="KW-1185">Reference proteome</keyword>
<reference evidence="2 3" key="1">
    <citation type="journal article" date="2024" name="Science">
        <title>Giant polyketide synthase enzymes in the biosynthesis of giant marine polyether toxins.</title>
        <authorList>
            <person name="Fallon T.R."/>
            <person name="Shende V.V."/>
            <person name="Wierzbicki I.H."/>
            <person name="Pendleton A.L."/>
            <person name="Watervoot N.F."/>
            <person name="Auber R.P."/>
            <person name="Gonzalez D.J."/>
            <person name="Wisecaver J.H."/>
            <person name="Moore B.S."/>
        </authorList>
    </citation>
    <scope>NUCLEOTIDE SEQUENCE [LARGE SCALE GENOMIC DNA]</scope>
    <source>
        <strain evidence="2 3">12B1</strain>
    </source>
</reference>
<dbReference type="Proteomes" id="UP001515480">
    <property type="component" value="Unassembled WGS sequence"/>
</dbReference>
<evidence type="ECO:0000313" key="3">
    <source>
        <dbReference type="Proteomes" id="UP001515480"/>
    </source>
</evidence>
<evidence type="ECO:0000256" key="1">
    <source>
        <dbReference type="SAM" id="MobiDB-lite"/>
    </source>
</evidence>
<sequence length="240" mass="25742">MGTAASLPQPEAPPSLDEGAPTPPTASQSVEAADADAARLFDRFRLRGEQLDALNEERRRADPLAPALAEADAVMRTAELRAALAEAGDAVDGAPLFELVQLADPEAEGVTRLPQFAAVIRRRREQRAKEAQLAQLTAAYLALGGTADREAAVSSAKLLAITSDFVGRAAVEHSLEAVVKHKMKSVQEILDMGGVLDEEERREIEDTTKLTFDELEVFSRALYDAGNLFSSSTDDEDATP</sequence>
<gene>
    <name evidence="2" type="ORF">AB1Y20_010696</name>
</gene>
<comment type="caution">
    <text evidence="2">The sequence shown here is derived from an EMBL/GenBank/DDBJ whole genome shotgun (WGS) entry which is preliminary data.</text>
</comment>
<feature type="region of interest" description="Disordered" evidence="1">
    <location>
        <begin position="1"/>
        <end position="33"/>
    </location>
</feature>
<dbReference type="EMBL" id="JBGBPQ010000020">
    <property type="protein sequence ID" value="KAL1504288.1"/>
    <property type="molecule type" value="Genomic_DNA"/>
</dbReference>
<evidence type="ECO:0000313" key="2">
    <source>
        <dbReference type="EMBL" id="KAL1504288.1"/>
    </source>
</evidence>
<organism evidence="2 3">
    <name type="scientific">Prymnesium parvum</name>
    <name type="common">Toxic golden alga</name>
    <dbReference type="NCBI Taxonomy" id="97485"/>
    <lineage>
        <taxon>Eukaryota</taxon>
        <taxon>Haptista</taxon>
        <taxon>Haptophyta</taxon>
        <taxon>Prymnesiophyceae</taxon>
        <taxon>Prymnesiales</taxon>
        <taxon>Prymnesiaceae</taxon>
        <taxon>Prymnesium</taxon>
    </lineage>
</organism>
<protein>
    <submittedName>
        <fullName evidence="2">Uncharacterized protein</fullName>
    </submittedName>
</protein>
<proteinExistence type="predicted"/>
<name>A0AB34IRS0_PRYPA</name>
<dbReference type="AlphaFoldDB" id="A0AB34IRS0"/>